<feature type="transmembrane region" description="Helical" evidence="5">
    <location>
        <begin position="131"/>
        <end position="150"/>
    </location>
</feature>
<dbReference type="AlphaFoldDB" id="A0A2B7Y047"/>
<comment type="subcellular location">
    <subcellularLocation>
        <location evidence="1">Endomembrane system</location>
        <topology evidence="1">Multi-pass membrane protein</topology>
    </subcellularLocation>
</comment>
<gene>
    <name evidence="7" type="ORF">AJ80_05772</name>
</gene>
<evidence type="ECO:0000256" key="1">
    <source>
        <dbReference type="ARBA" id="ARBA00004127"/>
    </source>
</evidence>
<dbReference type="Pfam" id="PF10277">
    <property type="entry name" value="Frag1"/>
    <property type="match status" value="1"/>
</dbReference>
<dbReference type="GO" id="GO:0005886">
    <property type="term" value="C:plasma membrane"/>
    <property type="evidence" value="ECO:0007669"/>
    <property type="project" value="TreeGrafter"/>
</dbReference>
<dbReference type="GO" id="GO:0012505">
    <property type="term" value="C:endomembrane system"/>
    <property type="evidence" value="ECO:0007669"/>
    <property type="project" value="UniProtKB-SubCell"/>
</dbReference>
<accession>A0A2B7Y047</accession>
<dbReference type="PANTHER" id="PTHR21324:SF2">
    <property type="entry name" value="EG:22E5.9 PROTEIN"/>
    <property type="match status" value="1"/>
</dbReference>
<keyword evidence="2 5" id="KW-0812">Transmembrane</keyword>
<dbReference type="Proteomes" id="UP000224634">
    <property type="component" value="Unassembled WGS sequence"/>
</dbReference>
<dbReference type="InterPro" id="IPR050911">
    <property type="entry name" value="DRAM/TMEM150_Autophagy_Mod"/>
</dbReference>
<feature type="transmembrane region" description="Helical" evidence="5">
    <location>
        <begin position="59"/>
        <end position="76"/>
    </location>
</feature>
<feature type="domain" description="CWH43-like N-terminal" evidence="6">
    <location>
        <begin position="5"/>
        <end position="218"/>
    </location>
</feature>
<comment type="caution">
    <text evidence="7">The sequence shown here is derived from an EMBL/GenBank/DDBJ whole genome shotgun (WGS) entry which is preliminary data.</text>
</comment>
<dbReference type="STRING" id="1447883.A0A2B7Y047"/>
<dbReference type="OrthoDB" id="10032492at2759"/>
<evidence type="ECO:0000256" key="4">
    <source>
        <dbReference type="ARBA" id="ARBA00023136"/>
    </source>
</evidence>
<dbReference type="InterPro" id="IPR019402">
    <property type="entry name" value="CWH43_N"/>
</dbReference>
<organism evidence="7 8">
    <name type="scientific">Polytolypa hystricis (strain UAMH7299)</name>
    <dbReference type="NCBI Taxonomy" id="1447883"/>
    <lineage>
        <taxon>Eukaryota</taxon>
        <taxon>Fungi</taxon>
        <taxon>Dikarya</taxon>
        <taxon>Ascomycota</taxon>
        <taxon>Pezizomycotina</taxon>
        <taxon>Eurotiomycetes</taxon>
        <taxon>Eurotiomycetidae</taxon>
        <taxon>Onygenales</taxon>
        <taxon>Onygenales incertae sedis</taxon>
        <taxon>Polytolypa</taxon>
    </lineage>
</organism>
<feature type="transmembrane region" description="Helical" evidence="5">
    <location>
        <begin position="197"/>
        <end position="218"/>
    </location>
</feature>
<evidence type="ECO:0000256" key="3">
    <source>
        <dbReference type="ARBA" id="ARBA00022989"/>
    </source>
</evidence>
<keyword evidence="8" id="KW-1185">Reference proteome</keyword>
<evidence type="ECO:0000313" key="7">
    <source>
        <dbReference type="EMBL" id="PGH14846.1"/>
    </source>
</evidence>
<sequence length="302" mass="34055">MWIISFWLFPVIASMMWLAMLLTMLIRWKVDGSPRYSSMEEGQRLAYISDVGAAGLKPLFITGCAITMVFFNLSFLSERWLRHKGKLLRNKGRTDKALAIVSIIFAFCGGIGLLMLSIFDTVGFPKAHNGCLALFIVGYLLSAVFVCAEYGRLGIYYRDHRILAASFWVKLIFIIVEFSLAVAFAASGRRHRNAAAVLEWVVAFIFTFYIFSFIIDLLPSVRTRNHIPQGERLVPEMTRVNMPPPTAQEGVAYEQPLTTDSMGDTADTYRGHVADRPPLAAFTNIFSRRPRRVKKEEATPPV</sequence>
<reference evidence="7 8" key="1">
    <citation type="submission" date="2017-10" db="EMBL/GenBank/DDBJ databases">
        <title>Comparative genomics in systemic dimorphic fungi from Ajellomycetaceae.</title>
        <authorList>
            <person name="Munoz J.F."/>
            <person name="Mcewen J.G."/>
            <person name="Clay O.K."/>
            <person name="Cuomo C.A."/>
        </authorList>
    </citation>
    <scope>NUCLEOTIDE SEQUENCE [LARGE SCALE GENOMIC DNA]</scope>
    <source>
        <strain evidence="7 8">UAMH7299</strain>
    </source>
</reference>
<evidence type="ECO:0000259" key="6">
    <source>
        <dbReference type="Pfam" id="PF10277"/>
    </source>
</evidence>
<feature type="transmembrane region" description="Helical" evidence="5">
    <location>
        <begin position="97"/>
        <end position="119"/>
    </location>
</feature>
<dbReference type="EMBL" id="PDNA01000089">
    <property type="protein sequence ID" value="PGH14846.1"/>
    <property type="molecule type" value="Genomic_DNA"/>
</dbReference>
<proteinExistence type="predicted"/>
<feature type="transmembrane region" description="Helical" evidence="5">
    <location>
        <begin position="7"/>
        <end position="28"/>
    </location>
</feature>
<name>A0A2B7Y047_POLH7</name>
<dbReference type="PANTHER" id="PTHR21324">
    <property type="entry name" value="FASTING-INDUCIBLE INTEGRAL MEMBRANE PROTEIN TM6P1-RELATED"/>
    <property type="match status" value="1"/>
</dbReference>
<evidence type="ECO:0000256" key="2">
    <source>
        <dbReference type="ARBA" id="ARBA00022692"/>
    </source>
</evidence>
<protein>
    <recommendedName>
        <fullName evidence="6">CWH43-like N-terminal domain-containing protein</fullName>
    </recommendedName>
</protein>
<evidence type="ECO:0000313" key="8">
    <source>
        <dbReference type="Proteomes" id="UP000224634"/>
    </source>
</evidence>
<keyword evidence="4 5" id="KW-0472">Membrane</keyword>
<keyword evidence="3 5" id="KW-1133">Transmembrane helix</keyword>
<evidence type="ECO:0000256" key="5">
    <source>
        <dbReference type="SAM" id="Phobius"/>
    </source>
</evidence>
<feature type="transmembrane region" description="Helical" evidence="5">
    <location>
        <begin position="162"/>
        <end position="185"/>
    </location>
</feature>